<feature type="domain" description="UBC core" evidence="2">
    <location>
        <begin position="16"/>
        <end position="84"/>
    </location>
</feature>
<feature type="compositionally biased region" description="Low complexity" evidence="1">
    <location>
        <begin position="199"/>
        <end position="211"/>
    </location>
</feature>
<sequence>MPSKLSSLNKQNLLLEFASLQHACPEGVFVTITPGNPTLWAGVLFARKGPYMPSILRFQISFPAQFPSQPPLVTFSSEIFHPLLTPLSTYTYTTSATDTETVSASDQERLPPGGFSLRHGFPQWFKQARESSGAKSPTGLITGSSAASTVTVYEILEYLKLAFNEESFLDSIPLEAAANPGAYHAWNAHQARKSSRAVSPQSGPSSKRSSGIENMSGTLSGDNESAAATNRGRKPGQWNWEGVWEDRVKRGIQSTVAEQVLFGSSSAADELIRFSSLDPDQLGAILQEMGKDRAI</sequence>
<feature type="region of interest" description="Disordered" evidence="1">
    <location>
        <begin position="188"/>
        <end position="238"/>
    </location>
</feature>
<feature type="compositionally biased region" description="Polar residues" evidence="1">
    <location>
        <begin position="212"/>
        <end position="228"/>
    </location>
</feature>
<evidence type="ECO:0000259" key="2">
    <source>
        <dbReference type="Pfam" id="PF00179"/>
    </source>
</evidence>
<dbReference type="CDD" id="cd23814">
    <property type="entry name" value="UEV_AKTIP"/>
    <property type="match status" value="1"/>
</dbReference>
<dbReference type="SUPFAM" id="SSF54495">
    <property type="entry name" value="UBC-like"/>
    <property type="match status" value="1"/>
</dbReference>
<accession>A0A6A6UQZ6</accession>
<dbReference type="EMBL" id="MU004230">
    <property type="protein sequence ID" value="KAF2674682.1"/>
    <property type="molecule type" value="Genomic_DNA"/>
</dbReference>
<reference evidence="3" key="1">
    <citation type="journal article" date="2020" name="Stud. Mycol.">
        <title>101 Dothideomycetes genomes: a test case for predicting lifestyles and emergence of pathogens.</title>
        <authorList>
            <person name="Haridas S."/>
            <person name="Albert R."/>
            <person name="Binder M."/>
            <person name="Bloem J."/>
            <person name="Labutti K."/>
            <person name="Salamov A."/>
            <person name="Andreopoulos B."/>
            <person name="Baker S."/>
            <person name="Barry K."/>
            <person name="Bills G."/>
            <person name="Bluhm B."/>
            <person name="Cannon C."/>
            <person name="Castanera R."/>
            <person name="Culley D."/>
            <person name="Daum C."/>
            <person name="Ezra D."/>
            <person name="Gonzalez J."/>
            <person name="Henrissat B."/>
            <person name="Kuo A."/>
            <person name="Liang C."/>
            <person name="Lipzen A."/>
            <person name="Lutzoni F."/>
            <person name="Magnuson J."/>
            <person name="Mondo S."/>
            <person name="Nolan M."/>
            <person name="Ohm R."/>
            <person name="Pangilinan J."/>
            <person name="Park H.-J."/>
            <person name="Ramirez L."/>
            <person name="Alfaro M."/>
            <person name="Sun H."/>
            <person name="Tritt A."/>
            <person name="Yoshinaga Y."/>
            <person name="Zwiers L.-H."/>
            <person name="Turgeon B."/>
            <person name="Goodwin S."/>
            <person name="Spatafora J."/>
            <person name="Crous P."/>
            <person name="Grigoriev I."/>
        </authorList>
    </citation>
    <scope>NUCLEOTIDE SEQUENCE</scope>
    <source>
        <strain evidence="3">CBS 115976</strain>
    </source>
</reference>
<proteinExistence type="predicted"/>
<dbReference type="InterPro" id="IPR000608">
    <property type="entry name" value="UBC"/>
</dbReference>
<name>A0A6A6UQZ6_9PEZI</name>
<protein>
    <recommendedName>
        <fullName evidence="2">UBC core domain-containing protein</fullName>
    </recommendedName>
</protein>
<evidence type="ECO:0000256" key="1">
    <source>
        <dbReference type="SAM" id="MobiDB-lite"/>
    </source>
</evidence>
<dbReference type="Proteomes" id="UP000799302">
    <property type="component" value="Unassembled WGS sequence"/>
</dbReference>
<dbReference type="AlphaFoldDB" id="A0A6A6UQZ6"/>
<dbReference type="Pfam" id="PF00179">
    <property type="entry name" value="UQ_con"/>
    <property type="match status" value="1"/>
</dbReference>
<evidence type="ECO:0000313" key="4">
    <source>
        <dbReference type="Proteomes" id="UP000799302"/>
    </source>
</evidence>
<dbReference type="OrthoDB" id="5596422at2759"/>
<dbReference type="InterPro" id="IPR016135">
    <property type="entry name" value="UBQ-conjugating_enzyme/RWD"/>
</dbReference>
<evidence type="ECO:0000313" key="3">
    <source>
        <dbReference type="EMBL" id="KAF2674682.1"/>
    </source>
</evidence>
<keyword evidence="4" id="KW-1185">Reference proteome</keyword>
<organism evidence="3 4">
    <name type="scientific">Microthyrium microscopicum</name>
    <dbReference type="NCBI Taxonomy" id="703497"/>
    <lineage>
        <taxon>Eukaryota</taxon>
        <taxon>Fungi</taxon>
        <taxon>Dikarya</taxon>
        <taxon>Ascomycota</taxon>
        <taxon>Pezizomycotina</taxon>
        <taxon>Dothideomycetes</taxon>
        <taxon>Dothideomycetes incertae sedis</taxon>
        <taxon>Microthyriales</taxon>
        <taxon>Microthyriaceae</taxon>
        <taxon>Microthyrium</taxon>
    </lineage>
</organism>
<gene>
    <name evidence="3" type="ORF">BT63DRAFT_449671</name>
</gene>
<dbReference type="Gene3D" id="3.10.110.10">
    <property type="entry name" value="Ubiquitin Conjugating Enzyme"/>
    <property type="match status" value="1"/>
</dbReference>